<evidence type="ECO:0000313" key="2">
    <source>
        <dbReference type="EMBL" id="SMX98366.1"/>
    </source>
</evidence>
<dbReference type="RefSeq" id="WP_101596717.1">
    <property type="nucleotide sequence ID" value="NZ_FXZA01000035.1"/>
</dbReference>
<accession>A0A2H1KF81</accession>
<dbReference type="InterPro" id="IPR052345">
    <property type="entry name" value="Rad_response_metalloprotease"/>
</dbReference>
<dbReference type="NCBIfam" id="TIGR02607">
    <property type="entry name" value="antidote_HigA"/>
    <property type="match status" value="1"/>
</dbReference>
<dbReference type="GO" id="GO:0003677">
    <property type="term" value="F:DNA binding"/>
    <property type="evidence" value="ECO:0007669"/>
    <property type="project" value="InterPro"/>
</dbReference>
<dbReference type="OrthoDB" id="9794834at2"/>
<feature type="domain" description="HTH cro/C1-type" evidence="1">
    <location>
        <begin position="14"/>
        <end position="69"/>
    </location>
</feature>
<organism evidence="2 3">
    <name type="scientific">Brevibacterium linens</name>
    <dbReference type="NCBI Taxonomy" id="1703"/>
    <lineage>
        <taxon>Bacteria</taxon>
        <taxon>Bacillati</taxon>
        <taxon>Actinomycetota</taxon>
        <taxon>Actinomycetes</taxon>
        <taxon>Micrococcales</taxon>
        <taxon>Brevibacteriaceae</taxon>
        <taxon>Brevibacterium</taxon>
    </lineage>
</organism>
<dbReference type="InterPro" id="IPR010982">
    <property type="entry name" value="Lambda_DNA-bd_dom_sf"/>
</dbReference>
<dbReference type="SMART" id="SM00530">
    <property type="entry name" value="HTH_XRE"/>
    <property type="match status" value="1"/>
</dbReference>
<dbReference type="PANTHER" id="PTHR43236">
    <property type="entry name" value="ANTITOXIN HIGA1"/>
    <property type="match status" value="1"/>
</dbReference>
<dbReference type="Pfam" id="PF01381">
    <property type="entry name" value="HTH_3"/>
    <property type="match status" value="1"/>
</dbReference>
<dbReference type="InterPro" id="IPR013430">
    <property type="entry name" value="Toxin_antidote_HigA"/>
</dbReference>
<dbReference type="PANTHER" id="PTHR43236:SF1">
    <property type="entry name" value="BLL7220 PROTEIN"/>
    <property type="match status" value="1"/>
</dbReference>
<gene>
    <name evidence="2" type="ORF">BLIN101_03286</name>
</gene>
<dbReference type="CDD" id="cd00093">
    <property type="entry name" value="HTH_XRE"/>
    <property type="match status" value="1"/>
</dbReference>
<dbReference type="Proteomes" id="UP000234498">
    <property type="component" value="Unassembled WGS sequence"/>
</dbReference>
<dbReference type="Gene3D" id="1.10.260.40">
    <property type="entry name" value="lambda repressor-like DNA-binding domains"/>
    <property type="match status" value="1"/>
</dbReference>
<evidence type="ECO:0000259" key="1">
    <source>
        <dbReference type="PROSITE" id="PS50943"/>
    </source>
</evidence>
<dbReference type="EMBL" id="FXZA01000035">
    <property type="protein sequence ID" value="SMX98366.1"/>
    <property type="molecule type" value="Genomic_DNA"/>
</dbReference>
<protein>
    <submittedName>
        <fullName evidence="2">Addiction module antidote protein, HigA family</fullName>
    </submittedName>
</protein>
<dbReference type="AlphaFoldDB" id="A0A2H1KF81"/>
<name>A0A2H1KF81_BRELN</name>
<evidence type="ECO:0000313" key="3">
    <source>
        <dbReference type="Proteomes" id="UP000234498"/>
    </source>
</evidence>
<sequence>MTATDYAVAPGEYLEEWIDDHGLSQQRVAEQLGSSRKQVNEIVNGRAPITSDTAMRLERVTGIPAKAWLKYEALYRADLARIADEEALADHADEIAPSAVTYLRSMGATKATKKSPGRLVSDFLSFHRCGTWEAYVHLHEEASTGDYALAALKDAGTTLDRTLLTTWLRAAELAEPFERGRGYDYDPERLRAALPKLRARAATPDSTMLRDIANMLADAGVVFMVVEPPKKLPLLGMTRWIDKRVPVIQQTGRWGKDGFVIWALFHELGHVLNDPRGEMHVEYTTEKKRNSAAEKAANKFALDTLFGEGGVAQFRGLTYDRDIAAKAREIGIAPGVAVHQMHRRRMLPYEFGNRLCVDLAGTFTE</sequence>
<dbReference type="InterPro" id="IPR001387">
    <property type="entry name" value="Cro/C1-type_HTH"/>
</dbReference>
<dbReference type="SUPFAM" id="SSF47413">
    <property type="entry name" value="lambda repressor-like DNA-binding domains"/>
    <property type="match status" value="1"/>
</dbReference>
<reference evidence="2 3" key="1">
    <citation type="submission" date="2017-03" db="EMBL/GenBank/DDBJ databases">
        <authorList>
            <person name="Afonso C.L."/>
            <person name="Miller P.J."/>
            <person name="Scott M.A."/>
            <person name="Spackman E."/>
            <person name="Goraichik I."/>
            <person name="Dimitrov K.M."/>
            <person name="Suarez D.L."/>
            <person name="Swayne D.E."/>
        </authorList>
    </citation>
    <scope>NUCLEOTIDE SEQUENCE [LARGE SCALE GENOMIC DNA]</scope>
    <source>
        <strain evidence="2 3">Mu101</strain>
    </source>
</reference>
<dbReference type="PROSITE" id="PS50943">
    <property type="entry name" value="HTH_CROC1"/>
    <property type="match status" value="1"/>
</dbReference>
<proteinExistence type="predicted"/>